<evidence type="ECO:0000313" key="1">
    <source>
        <dbReference type="EMBL" id="KKK77120.1"/>
    </source>
</evidence>
<reference evidence="1" key="1">
    <citation type="journal article" date="2015" name="Nature">
        <title>Complex archaea that bridge the gap between prokaryotes and eukaryotes.</title>
        <authorList>
            <person name="Spang A."/>
            <person name="Saw J.H."/>
            <person name="Jorgensen S.L."/>
            <person name="Zaremba-Niedzwiedzka K."/>
            <person name="Martijn J."/>
            <person name="Lind A.E."/>
            <person name="van Eijk R."/>
            <person name="Schleper C."/>
            <person name="Guy L."/>
            <person name="Ettema T.J."/>
        </authorList>
    </citation>
    <scope>NUCLEOTIDE SEQUENCE</scope>
</reference>
<organism evidence="1">
    <name type="scientific">marine sediment metagenome</name>
    <dbReference type="NCBI Taxonomy" id="412755"/>
    <lineage>
        <taxon>unclassified sequences</taxon>
        <taxon>metagenomes</taxon>
        <taxon>ecological metagenomes</taxon>
    </lineage>
</organism>
<accession>A0A0F8YTL0</accession>
<proteinExistence type="predicted"/>
<dbReference type="AlphaFoldDB" id="A0A0F8YTL0"/>
<name>A0A0F8YTL0_9ZZZZ</name>
<gene>
    <name evidence="1" type="ORF">LCGC14_2856800</name>
</gene>
<dbReference type="EMBL" id="LAZR01055108">
    <property type="protein sequence ID" value="KKK77120.1"/>
    <property type="molecule type" value="Genomic_DNA"/>
</dbReference>
<protein>
    <submittedName>
        <fullName evidence="1">Uncharacterized protein</fullName>
    </submittedName>
</protein>
<sequence length="76" mass="8872">MRAYIILTRDTAIKQIVQNMIEAGIVLPDEYDMFTAQLQQLSTEELLIVLVDSCEFREQYHRINFYPIDMASISTN</sequence>
<comment type="caution">
    <text evidence="1">The sequence shown here is derived from an EMBL/GenBank/DDBJ whole genome shotgun (WGS) entry which is preliminary data.</text>
</comment>